<protein>
    <submittedName>
        <fullName evidence="1">Uncharacterized protein</fullName>
    </submittedName>
</protein>
<feature type="non-terminal residue" evidence="1">
    <location>
        <position position="1"/>
    </location>
</feature>
<reference evidence="1 2" key="1">
    <citation type="submission" date="2016-07" db="EMBL/GenBank/DDBJ databases">
        <title>Multiple horizontal gene transfer events from other fungi enriched the ability of initially mycotrophic Trichoderma (Ascomycota) to feed on dead plant biomass.</title>
        <authorList>
            <consortium name="DOE Joint Genome Institute"/>
            <person name="Aerts A."/>
            <person name="Atanasova L."/>
            <person name="Chenthamara K."/>
            <person name="Zhang J."/>
            <person name="Grujic M."/>
            <person name="Henrissat B."/>
            <person name="Kuo A."/>
            <person name="Salamov A."/>
            <person name="Lipzen A."/>
            <person name="Labutti K."/>
            <person name="Barry K."/>
            <person name="Miao Y."/>
            <person name="Rahimi M.J."/>
            <person name="Shen Q."/>
            <person name="Grigoriev I.V."/>
            <person name="Kubicek C.P."/>
            <person name="Druzhinina I.S."/>
        </authorList>
    </citation>
    <scope>NUCLEOTIDE SEQUENCE [LARGE SCALE GENOMIC DNA]</scope>
    <source>
        <strain evidence="1 2">CBS 433.97</strain>
    </source>
</reference>
<dbReference type="Proteomes" id="UP000240493">
    <property type="component" value="Unassembled WGS sequence"/>
</dbReference>
<gene>
    <name evidence="1" type="ORF">M441DRAFT_135076</name>
</gene>
<dbReference type="EMBL" id="KZ679259">
    <property type="protein sequence ID" value="PTB43649.1"/>
    <property type="molecule type" value="Genomic_DNA"/>
</dbReference>
<evidence type="ECO:0000313" key="2">
    <source>
        <dbReference type="Proteomes" id="UP000240493"/>
    </source>
</evidence>
<organism evidence="1 2">
    <name type="scientific">Trichoderma asperellum (strain ATCC 204424 / CBS 433.97 / NBRC 101777)</name>
    <dbReference type="NCBI Taxonomy" id="1042311"/>
    <lineage>
        <taxon>Eukaryota</taxon>
        <taxon>Fungi</taxon>
        <taxon>Dikarya</taxon>
        <taxon>Ascomycota</taxon>
        <taxon>Pezizomycotina</taxon>
        <taxon>Sordariomycetes</taxon>
        <taxon>Hypocreomycetidae</taxon>
        <taxon>Hypocreales</taxon>
        <taxon>Hypocreaceae</taxon>
        <taxon>Trichoderma</taxon>
    </lineage>
</organism>
<sequence>GGNWKIGATRDEEPWEETVDTNAFGWIESQSTWMVHKEDDNATYTKIAKAIANGVNKTDIGKLVKEHGEEVKVATIGLY</sequence>
<keyword evidence="2" id="KW-1185">Reference proteome</keyword>
<evidence type="ECO:0000313" key="1">
    <source>
        <dbReference type="EMBL" id="PTB43649.1"/>
    </source>
</evidence>
<name>A0A2T3ZFT2_TRIA4</name>
<proteinExistence type="predicted"/>
<accession>A0A2T3ZFT2</accession>
<dbReference type="AlphaFoldDB" id="A0A2T3ZFT2"/>